<dbReference type="EMBL" id="CP157948">
    <property type="protein sequence ID" value="XBS90787.1"/>
    <property type="molecule type" value="Genomic_DNA"/>
</dbReference>
<evidence type="ECO:0000313" key="1">
    <source>
        <dbReference type="EMBL" id="XBS90787.1"/>
    </source>
</evidence>
<gene>
    <name evidence="1" type="ORF">ABNK63_03860</name>
</gene>
<proteinExistence type="predicted"/>
<dbReference type="AlphaFoldDB" id="A0AAU7QM61"/>
<sequence>MFVPPVHRLQDLRRAIPAQAIHWRCLRTTPAQLVERLPELGGVLYVPMRPDGAQPHEWPRGLLVDTMQLAPLLQTRRLAAAGMITSEGPREWIECLDREGRGCVRLHLLPDTDYLAWDRLLEHARVAPGGRPSRRLRQPCPVYAKVLRFHARRLAGLVVLGAEPCLPISPLGRQVAGQIARAEAVPLQLAHRD</sequence>
<dbReference type="RefSeq" id="WP_350016743.1">
    <property type="nucleotide sequence ID" value="NZ_CP157948.1"/>
</dbReference>
<organism evidence="1">
    <name type="scientific">Rhodanobacter sp. IGA1.0</name>
    <dbReference type="NCBI Taxonomy" id="3158582"/>
    <lineage>
        <taxon>Bacteria</taxon>
        <taxon>Pseudomonadati</taxon>
        <taxon>Pseudomonadota</taxon>
        <taxon>Gammaproteobacteria</taxon>
        <taxon>Lysobacterales</taxon>
        <taxon>Rhodanobacteraceae</taxon>
        <taxon>Rhodanobacter</taxon>
    </lineage>
</organism>
<protein>
    <submittedName>
        <fullName evidence="1">Uncharacterized protein</fullName>
    </submittedName>
</protein>
<reference evidence="1" key="1">
    <citation type="submission" date="2024-06" db="EMBL/GenBank/DDBJ databases">
        <authorList>
            <person name="Sun Y."/>
        </authorList>
    </citation>
    <scope>NUCLEOTIDE SEQUENCE</scope>
    <source>
        <strain evidence="1">IGA1.0</strain>
    </source>
</reference>
<dbReference type="SUPFAM" id="SSF144064">
    <property type="entry name" value="Heme iron utilization protein-like"/>
    <property type="match status" value="1"/>
</dbReference>
<name>A0AAU7QM61_9GAMM</name>
<accession>A0AAU7QM61</accession>